<dbReference type="EMBL" id="PJNW01000007">
    <property type="protein sequence ID" value="PKR89221.1"/>
    <property type="molecule type" value="Genomic_DNA"/>
</dbReference>
<evidence type="ECO:0000256" key="1">
    <source>
        <dbReference type="SAM" id="Phobius"/>
    </source>
</evidence>
<keyword evidence="1" id="KW-0472">Membrane</keyword>
<feature type="transmembrane region" description="Helical" evidence="1">
    <location>
        <begin position="65"/>
        <end position="85"/>
    </location>
</feature>
<comment type="caution">
    <text evidence="2">The sequence shown here is derived from an EMBL/GenBank/DDBJ whole genome shotgun (WGS) entry which is preliminary data.</text>
</comment>
<evidence type="ECO:0000313" key="2">
    <source>
        <dbReference type="EMBL" id="PKR89221.1"/>
    </source>
</evidence>
<sequence>MAHCPYCLSPVSKTDFVCATCGAERGYLYFNRRSRGLLFLLAAGLLGPLAFVLAVLVYFQGMGMPFWLAAAVAMGLMIFTIQRLVTGPTWYR</sequence>
<keyword evidence="1" id="KW-0812">Transmembrane</keyword>
<gene>
    <name evidence="2" type="ORF">CXZ10_11105</name>
</gene>
<accession>A0A1I4UGB3</accession>
<feature type="transmembrane region" description="Helical" evidence="1">
    <location>
        <begin position="37"/>
        <end position="59"/>
    </location>
</feature>
<reference evidence="2 3" key="1">
    <citation type="submission" date="2017-12" db="EMBL/GenBank/DDBJ databases">
        <title>Anaerobic carbon monoxide metabolism by Pleomorphomonas carboxyditropha sp. nov., a new mesophilic hydrogenogenic carboxidotroph.</title>
        <authorList>
            <person name="Esquivel-Elizondo S."/>
            <person name="Krajmalnik-Brown R."/>
        </authorList>
    </citation>
    <scope>NUCLEOTIDE SEQUENCE [LARGE SCALE GENOMIC DNA]</scope>
    <source>
        <strain evidence="2 3">R5-392</strain>
    </source>
</reference>
<dbReference type="AlphaFoldDB" id="A0A1I4UGB3"/>
<dbReference type="OrthoDB" id="8450398at2"/>
<name>A0A1I4UGB3_9HYPH</name>
<keyword evidence="1" id="KW-1133">Transmembrane helix</keyword>
<protein>
    <submittedName>
        <fullName evidence="2">Uncharacterized protein</fullName>
    </submittedName>
</protein>
<dbReference type="RefSeq" id="WP_101289229.1">
    <property type="nucleotide sequence ID" value="NZ_FOUQ01000008.1"/>
</dbReference>
<dbReference type="Proteomes" id="UP000233491">
    <property type="component" value="Unassembled WGS sequence"/>
</dbReference>
<keyword evidence="3" id="KW-1185">Reference proteome</keyword>
<proteinExistence type="predicted"/>
<organism evidence="2 3">
    <name type="scientific">Pleomorphomonas diazotrophica</name>
    <dbReference type="NCBI Taxonomy" id="1166257"/>
    <lineage>
        <taxon>Bacteria</taxon>
        <taxon>Pseudomonadati</taxon>
        <taxon>Pseudomonadota</taxon>
        <taxon>Alphaproteobacteria</taxon>
        <taxon>Hyphomicrobiales</taxon>
        <taxon>Pleomorphomonadaceae</taxon>
        <taxon>Pleomorphomonas</taxon>
    </lineage>
</organism>
<evidence type="ECO:0000313" key="3">
    <source>
        <dbReference type="Proteomes" id="UP000233491"/>
    </source>
</evidence>